<dbReference type="GO" id="GO:0005737">
    <property type="term" value="C:cytoplasm"/>
    <property type="evidence" value="ECO:0007669"/>
    <property type="project" value="TreeGrafter"/>
</dbReference>
<dbReference type="HOGENOM" id="CLU_000022_11_6_11"/>
<dbReference type="Pfam" id="PF13193">
    <property type="entry name" value="AMP-binding_C"/>
    <property type="match status" value="2"/>
</dbReference>
<name>K0K5K1_SACES</name>
<dbReference type="InterPro" id="IPR023213">
    <property type="entry name" value="CAT-like_dom_sf"/>
</dbReference>
<dbReference type="GO" id="GO:0016874">
    <property type="term" value="F:ligase activity"/>
    <property type="evidence" value="ECO:0007669"/>
    <property type="project" value="UniProtKB-KW"/>
</dbReference>
<dbReference type="Gene3D" id="1.10.1200.10">
    <property type="entry name" value="ACP-like"/>
    <property type="match status" value="2"/>
</dbReference>
<dbReference type="Proteomes" id="UP000006281">
    <property type="component" value="Chromosome"/>
</dbReference>
<dbReference type="InterPro" id="IPR000873">
    <property type="entry name" value="AMP-dep_synth/lig_dom"/>
</dbReference>
<sequence>MVGGPCPRRWVVTEVLRAPDPVGLPVGRESLVALFDRQARDTPHAVAVVGPEGVTTYRELDSKATRLARLLVARGVGRGDTVALGLPRSVEYVVSVLAVVKAGAAYLPLDQEYPARRIALMIEDGRPSAAVSTSGVADHLRASIERAGVPTVVLDDAHDVRALAGTSEEQFTDDRTGEPVTAADPAYVMYTSGSSGRPKGVVATHANVIALAADRLFARSAHRSVLAHSPQCFDASTYELWVPLLRGGRIVLAPGPLDADTLESLTAAHGVSAVFVTPALFNAIVEHRPSAFAGLRDVLVGGDACDPTTIRRFLDTCPGIALHNGYGPTETTTFATRHRVSRADVADGSVPIGRPLDGARVLVLDDRLRPVAAGGTGELYVTGLGVARGYLRRPELTAARFVACPDGEPGARMYRTGDLVRVRDDGVLEFLGRADDQIKVRGHRIEPAEVEAALTASDGVTRAVVVAHESRPGHKRLVGYVVANEDVDLAGLRSRLRGTLPDHLVPDELVAVAELPMTVHGKVDRRALSLLSPPRPGRAAETAARNRTERRLAEIWESLGLPPIGLAEDFLDVGAHSLDLARFVYAVRRVTRDALPLSIVYEASSLAALAGELRGRSSSAEDTEDGDEWLPPLRRADRPDRMPLSAGQFRFWHLDQLGGTTAYHVPLTVQLSGPVDADALRRALADVAARHEPLRTVFAVHDAEPVAEILPAESAHPDLAVRDVEPGELAEVIRLSVARPFDLTRDLVIRADLLRTGPADSVLLLVVHHIACDGWSITPLCRDLETAYRARSGGGAPRFRDLPIQYGDYALWQRELFGDGTNPTGVAARQLDFWQRTLEGLPAELADHADRPRSADADVATLTTRWPRRLHESLHALARNSGSTLFMVLQAGFAAVLTRRGAGTDLPLGTVVAGRDDPTTEDLVGFFVNSLVLRVDTSGDPAFGELVERVRGTTLAAFDHRDVPFDQVVEHLRPERVPGRNPLFQSVLVLQNTPWPELDLTGTPAAVDMVAGQGTKFDLYLEFWERHEDSGARDGLTCHVEYDTSMFDRATVVGLLDELRVLLTAVAADPSPPLSALPSAAAATPELRHRTPAQVFEQQAARQPRAVALNTPDGMWTYRELNERSNGLARLLVARGARPDRLVAVALPRSADQVVATLAAVKAGAGYLPLDLDRPSEHTSRILADTAPATVLCAAAQLDGLPSHLRANALVIDSPEVEREWAGQPVGDLTDADRLAPCSPTDVAYVMYTSGSTGRPKGVVITQAGVTAFALDSRFGSGPTRMLLHSPHGFDASTYELWVPLLHGRQVVIAPPGPLDLATLVRCIVDNRVTVLFLTAALFHVIAHEEPQALAGVKEVWTGGEAVPASAVRQVLDACPGTAVVDGYGPTEATVFITCHRMDAVEEVSDPVAIGRPLDAMNAQVLDGHLDPVPVDGTGELYVTGVGVARGYVDQPAVTAAHFVACPFGPPGERMYRTGDLVRVRPDGVLVVLGRVDRQLKVRGHRIEPEEVEAAMRRHPLVSRCAVVAHGESAAGRLLVGYYSPTADLDPSDLRAHLVALLARHLVPDVLLPIEDMPLGPNQKLDRAALAARPLPRRGAAAPAAADDVAGRVGELWADVLGDGHADGDFFASGGSSLSATRLVAQLTRAFRLRAEDGKVLLRTLLESPTADALVEVLRPLTSAPADPEVAGRQREVPDFDAETRLRPDLRPPTPAVPPARPRHTLLTGATGFIGSHLLRELLDRTDTTVHCLVRAEDDTRARQRVIGSLRAYGLDADGFDSSRIVAVCGNLAVDHFDLDRDQYARLVRDIDAIYHNGAWVNFLYPYSALREINVEGTRRIIELAAAGRSTPVHYISTQAVFSAAGQAGVRAVDETTAPSHPAQLYQGYTETKWAAEELVRRAGALGLPYTIHRPHDVTAHSVSGRWKTEGFLCSLIKAFVELGAAPGLRLPMDFTPVDVVARSIVELTDRLPADGSAYHLSNPRYALLDQLVHQLNVAGHRVETVAPQEWVRRLVEHGERRPQAAISPFIPLFVERWGPDRVAVIDLYVEGRMPLLGSERTWAAVDRLTGESCPPTEDLLPGCVEVLTDTGFLPAPSPPSR</sequence>
<dbReference type="NCBIfam" id="TIGR01733">
    <property type="entry name" value="AA-adenyl-dom"/>
    <property type="match status" value="2"/>
</dbReference>
<gene>
    <name evidence="7" type="primary">nrps7</name>
    <name evidence="7" type="ordered locus">BN6_45580</name>
</gene>
<dbReference type="InterPro" id="IPR036736">
    <property type="entry name" value="ACP-like_sf"/>
</dbReference>
<dbReference type="PANTHER" id="PTHR45527">
    <property type="entry name" value="NONRIBOSOMAL PEPTIDE SYNTHETASE"/>
    <property type="match status" value="1"/>
</dbReference>
<dbReference type="eggNOG" id="COG1020">
    <property type="taxonomic scope" value="Bacteria"/>
</dbReference>
<evidence type="ECO:0000259" key="6">
    <source>
        <dbReference type="PROSITE" id="PS50075"/>
    </source>
</evidence>
<proteinExistence type="predicted"/>
<reference evidence="7 8" key="1">
    <citation type="journal article" date="2012" name="BMC Genomics">
        <title>Complete genome sequence of Saccharothrix espanaensis DSM 44229T and comparison to the other completely sequenced Pseudonocardiaceae.</title>
        <authorList>
            <person name="Strobel T."/>
            <person name="Al-Dilaimi A."/>
            <person name="Blom J."/>
            <person name="Gessner A."/>
            <person name="Kalinowski J."/>
            <person name="Luzhetska M."/>
            <person name="Puhler A."/>
            <person name="Szczepanowski R."/>
            <person name="Bechthold A."/>
            <person name="Ruckert C."/>
        </authorList>
    </citation>
    <scope>NUCLEOTIDE SEQUENCE [LARGE SCALE GENOMIC DNA]</scope>
    <source>
        <strain evidence="8">ATCC 51144 / DSM 44229 / JCM 9112 / NBRC 15066 / NRRL 15764</strain>
    </source>
</reference>
<dbReference type="InterPro" id="IPR010071">
    <property type="entry name" value="AA_adenyl_dom"/>
</dbReference>
<dbReference type="Pfam" id="PF00501">
    <property type="entry name" value="AMP-binding"/>
    <property type="match status" value="2"/>
</dbReference>
<dbReference type="InterPro" id="IPR025110">
    <property type="entry name" value="AMP-bd_C"/>
</dbReference>
<evidence type="ECO:0000313" key="8">
    <source>
        <dbReference type="Proteomes" id="UP000006281"/>
    </source>
</evidence>
<dbReference type="CDD" id="cd12117">
    <property type="entry name" value="A_NRPS_Srf_like"/>
    <property type="match status" value="2"/>
</dbReference>
<dbReference type="SMART" id="SM00823">
    <property type="entry name" value="PKS_PP"/>
    <property type="match status" value="1"/>
</dbReference>
<dbReference type="PROSITE" id="PS50075">
    <property type="entry name" value="CARRIER"/>
    <property type="match status" value="1"/>
</dbReference>
<feature type="domain" description="Carrier" evidence="6">
    <location>
        <begin position="543"/>
        <end position="617"/>
    </location>
</feature>
<dbReference type="STRING" id="1179773.BN6_45580"/>
<dbReference type="GO" id="GO:0044550">
    <property type="term" value="P:secondary metabolite biosynthetic process"/>
    <property type="evidence" value="ECO:0007669"/>
    <property type="project" value="TreeGrafter"/>
</dbReference>
<evidence type="ECO:0000313" key="7">
    <source>
        <dbReference type="EMBL" id="CCH31838.1"/>
    </source>
</evidence>
<keyword evidence="3" id="KW-0597">Phosphoprotein</keyword>
<dbReference type="InterPro" id="IPR006162">
    <property type="entry name" value="Ppantetheine_attach_site"/>
</dbReference>
<dbReference type="InterPro" id="IPR045851">
    <property type="entry name" value="AMP-bd_C_sf"/>
</dbReference>
<dbReference type="InterPro" id="IPR010080">
    <property type="entry name" value="Thioester_reductase-like_dom"/>
</dbReference>
<dbReference type="KEGG" id="sesp:BN6_45580"/>
<evidence type="ECO:0000256" key="4">
    <source>
        <dbReference type="ARBA" id="ARBA00022598"/>
    </source>
</evidence>
<dbReference type="SUPFAM" id="SSF51735">
    <property type="entry name" value="NAD(P)-binding Rossmann-fold domains"/>
    <property type="match status" value="1"/>
</dbReference>
<dbReference type="SUPFAM" id="SSF52777">
    <property type="entry name" value="CoA-dependent acyltransferases"/>
    <property type="match status" value="2"/>
</dbReference>
<keyword evidence="2" id="KW-0596">Phosphopantetheine</keyword>
<dbReference type="InterPro" id="IPR020806">
    <property type="entry name" value="PKS_PP-bd"/>
</dbReference>
<evidence type="ECO:0000256" key="1">
    <source>
        <dbReference type="ARBA" id="ARBA00001957"/>
    </source>
</evidence>
<dbReference type="Pfam" id="PF07993">
    <property type="entry name" value="NAD_binding_4"/>
    <property type="match status" value="1"/>
</dbReference>
<dbReference type="PROSITE" id="PS00012">
    <property type="entry name" value="PHOSPHOPANTETHEINE"/>
    <property type="match status" value="1"/>
</dbReference>
<dbReference type="PROSITE" id="PS00455">
    <property type="entry name" value="AMP_BINDING"/>
    <property type="match status" value="2"/>
</dbReference>
<evidence type="ECO:0000256" key="2">
    <source>
        <dbReference type="ARBA" id="ARBA00022450"/>
    </source>
</evidence>
<dbReference type="InterPro" id="IPR001242">
    <property type="entry name" value="Condensation_dom"/>
</dbReference>
<dbReference type="GO" id="GO:0031177">
    <property type="term" value="F:phosphopantetheine binding"/>
    <property type="evidence" value="ECO:0007669"/>
    <property type="project" value="InterPro"/>
</dbReference>
<dbReference type="InterPro" id="IPR009081">
    <property type="entry name" value="PP-bd_ACP"/>
</dbReference>
<evidence type="ECO:0000256" key="3">
    <source>
        <dbReference type="ARBA" id="ARBA00022553"/>
    </source>
</evidence>
<dbReference type="Gene3D" id="3.40.50.980">
    <property type="match status" value="4"/>
</dbReference>
<dbReference type="GO" id="GO:0043041">
    <property type="term" value="P:amino acid activation for nonribosomal peptide biosynthetic process"/>
    <property type="evidence" value="ECO:0007669"/>
    <property type="project" value="TreeGrafter"/>
</dbReference>
<dbReference type="SUPFAM" id="SSF56801">
    <property type="entry name" value="Acetyl-CoA synthetase-like"/>
    <property type="match status" value="2"/>
</dbReference>
<keyword evidence="4" id="KW-0436">Ligase</keyword>
<dbReference type="FunFam" id="3.40.50.12780:FF:000012">
    <property type="entry name" value="Non-ribosomal peptide synthetase"/>
    <property type="match status" value="1"/>
</dbReference>
<dbReference type="eggNOG" id="COG3320">
    <property type="taxonomic scope" value="Bacteria"/>
</dbReference>
<feature type="region of interest" description="Disordered" evidence="5">
    <location>
        <begin position="614"/>
        <end position="636"/>
    </location>
</feature>
<dbReference type="Pfam" id="PF00668">
    <property type="entry name" value="Condensation"/>
    <property type="match status" value="1"/>
</dbReference>
<protein>
    <submittedName>
        <fullName evidence="7">Non-ribosomal peptide synthetase</fullName>
    </submittedName>
</protein>
<dbReference type="Pfam" id="PF00550">
    <property type="entry name" value="PP-binding"/>
    <property type="match status" value="2"/>
</dbReference>
<dbReference type="Gene3D" id="2.30.38.10">
    <property type="entry name" value="Luciferase, Domain 3"/>
    <property type="match status" value="2"/>
</dbReference>
<organism evidence="7 8">
    <name type="scientific">Saccharothrix espanaensis (strain ATCC 51144 / DSM 44229 / JCM 9112 / NBRC 15066 / NRRL 15764)</name>
    <dbReference type="NCBI Taxonomy" id="1179773"/>
    <lineage>
        <taxon>Bacteria</taxon>
        <taxon>Bacillati</taxon>
        <taxon>Actinomycetota</taxon>
        <taxon>Actinomycetes</taxon>
        <taxon>Pseudonocardiales</taxon>
        <taxon>Pseudonocardiaceae</taxon>
        <taxon>Saccharothrix</taxon>
    </lineage>
</organism>
<dbReference type="Gene3D" id="3.30.300.30">
    <property type="match status" value="2"/>
</dbReference>
<dbReference type="Gene3D" id="3.30.559.30">
    <property type="entry name" value="Nonribosomal peptide synthetase, condensation domain"/>
    <property type="match status" value="1"/>
</dbReference>
<dbReference type="PATRIC" id="fig|1179773.3.peg.4568"/>
<comment type="cofactor">
    <cofactor evidence="1">
        <name>pantetheine 4'-phosphate</name>
        <dbReference type="ChEBI" id="CHEBI:47942"/>
    </cofactor>
</comment>
<dbReference type="InterPro" id="IPR020845">
    <property type="entry name" value="AMP-binding_CS"/>
</dbReference>
<dbReference type="SUPFAM" id="SSF47336">
    <property type="entry name" value="ACP-like"/>
    <property type="match status" value="2"/>
</dbReference>
<accession>K0K5K1</accession>
<dbReference type="CDD" id="cd05235">
    <property type="entry name" value="SDR_e1"/>
    <property type="match status" value="1"/>
</dbReference>
<dbReference type="PANTHER" id="PTHR45527:SF1">
    <property type="entry name" value="FATTY ACID SYNTHASE"/>
    <property type="match status" value="1"/>
</dbReference>
<dbReference type="CDD" id="cd19540">
    <property type="entry name" value="LCL_NRPS-like"/>
    <property type="match status" value="1"/>
</dbReference>
<dbReference type="GO" id="GO:0008610">
    <property type="term" value="P:lipid biosynthetic process"/>
    <property type="evidence" value="ECO:0007669"/>
    <property type="project" value="UniProtKB-ARBA"/>
</dbReference>
<dbReference type="Gene3D" id="3.40.50.720">
    <property type="entry name" value="NAD(P)-binding Rossmann-like Domain"/>
    <property type="match status" value="1"/>
</dbReference>
<dbReference type="FunFam" id="3.40.50.980:FF:000001">
    <property type="entry name" value="Non-ribosomal peptide synthetase"/>
    <property type="match status" value="2"/>
</dbReference>
<evidence type="ECO:0000256" key="5">
    <source>
        <dbReference type="SAM" id="MobiDB-lite"/>
    </source>
</evidence>
<keyword evidence="8" id="KW-1185">Reference proteome</keyword>
<dbReference type="NCBIfam" id="TIGR01746">
    <property type="entry name" value="Thioester-redct"/>
    <property type="match status" value="1"/>
</dbReference>
<dbReference type="InterPro" id="IPR013120">
    <property type="entry name" value="FAR_NAD-bd"/>
</dbReference>
<dbReference type="Gene3D" id="3.30.559.10">
    <property type="entry name" value="Chloramphenicol acetyltransferase-like domain"/>
    <property type="match status" value="1"/>
</dbReference>
<dbReference type="InterPro" id="IPR036291">
    <property type="entry name" value="NAD(P)-bd_dom_sf"/>
</dbReference>
<dbReference type="EMBL" id="HE804045">
    <property type="protein sequence ID" value="CCH31838.1"/>
    <property type="molecule type" value="Genomic_DNA"/>
</dbReference>